<dbReference type="GO" id="GO:0032259">
    <property type="term" value="P:methylation"/>
    <property type="evidence" value="ECO:0007669"/>
    <property type="project" value="UniProtKB-KW"/>
</dbReference>
<dbReference type="SUPFAM" id="SSF159672">
    <property type="entry name" value="CbiG N-terminal domain-like"/>
    <property type="match status" value="1"/>
</dbReference>
<dbReference type="EC" id="2.1.1.131" evidence="8"/>
<dbReference type="NCBIfam" id="TIGR01466">
    <property type="entry name" value="cobJ_cbiH"/>
    <property type="match status" value="1"/>
</dbReference>
<feature type="domain" description="Tetrapyrrole methylase" evidence="6">
    <location>
        <begin position="261"/>
        <end position="472"/>
    </location>
</feature>
<dbReference type="SUPFAM" id="SSF53790">
    <property type="entry name" value="Tetrapyrrole methylase"/>
    <property type="match status" value="1"/>
</dbReference>
<evidence type="ECO:0000256" key="2">
    <source>
        <dbReference type="ARBA" id="ARBA00022573"/>
    </source>
</evidence>
<evidence type="ECO:0000256" key="4">
    <source>
        <dbReference type="ARBA" id="ARBA00022679"/>
    </source>
</evidence>
<dbReference type="InterPro" id="IPR014777">
    <property type="entry name" value="4pyrrole_Mease_sub1"/>
</dbReference>
<gene>
    <name evidence="8" type="primary">cobJ</name>
    <name evidence="8" type="ORF">IQ266_10760</name>
</gene>
<evidence type="ECO:0000259" key="6">
    <source>
        <dbReference type="Pfam" id="PF00590"/>
    </source>
</evidence>
<organism evidence="8 9">
    <name type="scientific">Romeriopsis navalis LEGE 11480</name>
    <dbReference type="NCBI Taxonomy" id="2777977"/>
    <lineage>
        <taxon>Bacteria</taxon>
        <taxon>Bacillati</taxon>
        <taxon>Cyanobacteriota</taxon>
        <taxon>Cyanophyceae</taxon>
        <taxon>Leptolyngbyales</taxon>
        <taxon>Leptolyngbyaceae</taxon>
        <taxon>Romeriopsis</taxon>
        <taxon>Romeriopsis navalis</taxon>
    </lineage>
</organism>
<dbReference type="InterPro" id="IPR000878">
    <property type="entry name" value="4pyrrol_Mease"/>
</dbReference>
<dbReference type="PANTHER" id="PTHR47036:SF1">
    <property type="entry name" value="COBALT-FACTOR III C(17)-METHYLTRANSFERASE-RELATED"/>
    <property type="match status" value="1"/>
</dbReference>
<dbReference type="GO" id="GO:0030789">
    <property type="term" value="F:precorrin-3B C17-methyltransferase activity"/>
    <property type="evidence" value="ECO:0007669"/>
    <property type="project" value="UniProtKB-EC"/>
</dbReference>
<reference evidence="8" key="1">
    <citation type="submission" date="2020-10" db="EMBL/GenBank/DDBJ databases">
        <authorList>
            <person name="Castelo-Branco R."/>
            <person name="Eusebio N."/>
            <person name="Adriana R."/>
            <person name="Vieira A."/>
            <person name="Brugerolle De Fraissinette N."/>
            <person name="Rezende De Castro R."/>
            <person name="Schneider M.P."/>
            <person name="Vasconcelos V."/>
            <person name="Leao P.N."/>
        </authorList>
    </citation>
    <scope>NUCLEOTIDE SEQUENCE</scope>
    <source>
        <strain evidence="8">LEGE 11480</strain>
    </source>
</reference>
<dbReference type="EMBL" id="JADEXQ010000031">
    <property type="protein sequence ID" value="MBE9030210.1"/>
    <property type="molecule type" value="Genomic_DNA"/>
</dbReference>
<dbReference type="InterPro" id="IPR051810">
    <property type="entry name" value="Precorrin_MeTrfase"/>
</dbReference>
<feature type="domain" description="Cobalamin synthesis G N-terminal" evidence="7">
    <location>
        <begin position="48"/>
        <end position="126"/>
    </location>
</feature>
<keyword evidence="5" id="KW-0949">S-adenosyl-L-methionine</keyword>
<keyword evidence="9" id="KW-1185">Reference proteome</keyword>
<dbReference type="PANTHER" id="PTHR47036">
    <property type="entry name" value="COBALT-FACTOR III C(17)-METHYLTRANSFERASE-RELATED"/>
    <property type="match status" value="1"/>
</dbReference>
<dbReference type="InterPro" id="IPR006363">
    <property type="entry name" value="Cbl_synth_CobJ/CibH_dom"/>
</dbReference>
<evidence type="ECO:0000259" key="7">
    <source>
        <dbReference type="Pfam" id="PF11760"/>
    </source>
</evidence>
<dbReference type="Pfam" id="PF00590">
    <property type="entry name" value="TP_methylase"/>
    <property type="match status" value="1"/>
</dbReference>
<evidence type="ECO:0000256" key="5">
    <source>
        <dbReference type="ARBA" id="ARBA00022691"/>
    </source>
</evidence>
<dbReference type="Proteomes" id="UP000625316">
    <property type="component" value="Unassembled WGS sequence"/>
</dbReference>
<comment type="caution">
    <text evidence="8">The sequence shown here is derived from an EMBL/GenBank/DDBJ whole genome shotgun (WGS) entry which is preliminary data.</text>
</comment>
<dbReference type="CDD" id="cd11646">
    <property type="entry name" value="Precorrin_3B_C17_MT"/>
    <property type="match status" value="1"/>
</dbReference>
<dbReference type="InterPro" id="IPR038029">
    <property type="entry name" value="GbiG_N_sf"/>
</dbReference>
<dbReference type="GO" id="GO:0009236">
    <property type="term" value="P:cobalamin biosynthetic process"/>
    <property type="evidence" value="ECO:0007669"/>
    <property type="project" value="UniProtKB-KW"/>
</dbReference>
<keyword evidence="3 8" id="KW-0489">Methyltransferase</keyword>
<evidence type="ECO:0000256" key="3">
    <source>
        <dbReference type="ARBA" id="ARBA00022603"/>
    </source>
</evidence>
<evidence type="ECO:0000313" key="8">
    <source>
        <dbReference type="EMBL" id="MBE9030210.1"/>
    </source>
</evidence>
<dbReference type="InterPro" id="IPR014776">
    <property type="entry name" value="4pyrrole_Mease_sub2"/>
</dbReference>
<dbReference type="Pfam" id="PF11760">
    <property type="entry name" value="CbiG_N"/>
    <property type="match status" value="1"/>
</dbReference>
<dbReference type="InterPro" id="IPR021744">
    <property type="entry name" value="CbiG_N"/>
</dbReference>
<dbReference type="Gene3D" id="3.40.50.11220">
    <property type="match status" value="1"/>
</dbReference>
<dbReference type="AlphaFoldDB" id="A0A928VKW4"/>
<sequence length="509" mass="54712">MEVAVVVLNQQSVAIGQQVVAALPDAKLYGFAKRVSDVDQTFDEFGDTVQTLFRQGTAVIGVCASGILIRTIAPLLGNKWQEPPLLAVAEDGSAVVPLLGGVSGANALAHQVGQILQTVPAITTAGEIRFRTSLLSPPAGYELVNPDDGKDFLAALLAGQSVRIIGQTDWLDAAKLPVDDGADLSIVVGEGGEPGPDCLVYRVVGPLNPPILGDFELSVGGVDQIPPSPPSKGGDKIKVPLLKGDLGGSQTSQQTYQLPGRLAIIGTGPGCIDWMTPEVRRVLETSTDWFGYKTYLNLVEPLRTTQNRHESDNREELDRARAALDFAATGKSVVMVSSGDPGIYAMAAAVFEAMETDAKTTWQDLNLQVCPGISAMQGAAALIGAPIGHDFCAISLSDILKPWEVIEQRIAQAAQADFVMAFYNPISSQRRWQLEKAKEKLLEYRDGTTPIVLAENVGRPGQNIRVKHLGDLQSEDANMRTMILVGSSKTRVFEQGGRQWVYTPRRYDR</sequence>
<evidence type="ECO:0000313" key="9">
    <source>
        <dbReference type="Proteomes" id="UP000625316"/>
    </source>
</evidence>
<dbReference type="RefSeq" id="WP_264325037.1">
    <property type="nucleotide sequence ID" value="NZ_JADEXQ010000031.1"/>
</dbReference>
<dbReference type="InterPro" id="IPR035996">
    <property type="entry name" value="4pyrrol_Methylase_sf"/>
</dbReference>
<protein>
    <submittedName>
        <fullName evidence="8">Precorrin-3B C(17)-methyltransferase</fullName>
        <ecNumber evidence="8">2.1.1.131</ecNumber>
    </submittedName>
</protein>
<evidence type="ECO:0000256" key="1">
    <source>
        <dbReference type="ARBA" id="ARBA00004953"/>
    </source>
</evidence>
<proteinExistence type="predicted"/>
<accession>A0A928VKW4</accession>
<name>A0A928VKW4_9CYAN</name>
<keyword evidence="4 8" id="KW-0808">Transferase</keyword>
<dbReference type="Gene3D" id="3.30.950.10">
    <property type="entry name" value="Methyltransferase, Cobalt-precorrin-4 Transmethylase, Domain 2"/>
    <property type="match status" value="1"/>
</dbReference>
<keyword evidence="2" id="KW-0169">Cobalamin biosynthesis</keyword>
<dbReference type="Gene3D" id="3.40.1010.10">
    <property type="entry name" value="Cobalt-precorrin-4 Transmethylase, Domain 1"/>
    <property type="match status" value="1"/>
</dbReference>
<comment type="pathway">
    <text evidence="1">Cofactor biosynthesis; adenosylcobalamin biosynthesis.</text>
</comment>